<dbReference type="InterPro" id="IPR029071">
    <property type="entry name" value="Ubiquitin-like_domsf"/>
</dbReference>
<dbReference type="GO" id="GO:0003735">
    <property type="term" value="F:structural constituent of ribosome"/>
    <property type="evidence" value="ECO:0007669"/>
    <property type="project" value="InterPro"/>
</dbReference>
<dbReference type="AlphaFoldDB" id="A0A812P2W7"/>
<evidence type="ECO:0000313" key="4">
    <source>
        <dbReference type="Proteomes" id="UP000604046"/>
    </source>
</evidence>
<dbReference type="PANTHER" id="PTHR12010">
    <property type="entry name" value="40S RIBOSOMAL PROTEIN S29"/>
    <property type="match status" value="1"/>
</dbReference>
<dbReference type="EMBL" id="CAJNDS010002119">
    <property type="protein sequence ID" value="CAE7337700.1"/>
    <property type="molecule type" value="Genomic_DNA"/>
</dbReference>
<feature type="region of interest" description="Disordered" evidence="1">
    <location>
        <begin position="100"/>
        <end position="137"/>
    </location>
</feature>
<evidence type="ECO:0000313" key="3">
    <source>
        <dbReference type="EMBL" id="CAE7337700.1"/>
    </source>
</evidence>
<dbReference type="Pfam" id="PF00240">
    <property type="entry name" value="ubiquitin"/>
    <property type="match status" value="1"/>
</dbReference>
<dbReference type="GO" id="GO:0022627">
    <property type="term" value="C:cytosolic small ribosomal subunit"/>
    <property type="evidence" value="ECO:0007669"/>
    <property type="project" value="TreeGrafter"/>
</dbReference>
<organism evidence="3 4">
    <name type="scientific">Symbiodinium natans</name>
    <dbReference type="NCBI Taxonomy" id="878477"/>
    <lineage>
        <taxon>Eukaryota</taxon>
        <taxon>Sar</taxon>
        <taxon>Alveolata</taxon>
        <taxon>Dinophyceae</taxon>
        <taxon>Suessiales</taxon>
        <taxon>Symbiodiniaceae</taxon>
        <taxon>Symbiodinium</taxon>
    </lineage>
</organism>
<protein>
    <submittedName>
        <fullName evidence="3">RPS29 protein</fullName>
    </submittedName>
</protein>
<reference evidence="3" key="1">
    <citation type="submission" date="2021-02" db="EMBL/GenBank/DDBJ databases">
        <authorList>
            <person name="Dougan E. K."/>
            <person name="Rhodes N."/>
            <person name="Thang M."/>
            <person name="Chan C."/>
        </authorList>
    </citation>
    <scope>NUCLEOTIDE SEQUENCE</scope>
</reference>
<evidence type="ECO:0000259" key="2">
    <source>
        <dbReference type="PROSITE" id="PS50053"/>
    </source>
</evidence>
<sequence length="171" mass="18730">MQELTLKEPEAAQEQMEVVQFKVSGLGAFELELDLATAVRDVKKLANDACNIEPEHMRLIYNGRQLKDADTLELYNPKDSAPVQILFTAGHVAMMGGVGGTGGGPRGGHGAKQQRNPFSTPVRGLPGSKGLRSSRVSGRPGGMALIRKYGIMMKRQEFREKAEEIGFIKYR</sequence>
<comment type="caution">
    <text evidence="3">The sequence shown here is derived from an EMBL/GenBank/DDBJ whole genome shotgun (WGS) entry which is preliminary data.</text>
</comment>
<dbReference type="OrthoDB" id="10252683at2759"/>
<feature type="domain" description="Ubiquitin-like" evidence="2">
    <location>
        <begin position="2"/>
        <end position="86"/>
    </location>
</feature>
<keyword evidence="4" id="KW-1185">Reference proteome</keyword>
<dbReference type="InterPro" id="IPR000626">
    <property type="entry name" value="Ubiquitin-like_dom"/>
</dbReference>
<dbReference type="PANTHER" id="PTHR12010:SF2">
    <property type="entry name" value="40S RIBOSOMAL PROTEIN S29"/>
    <property type="match status" value="1"/>
</dbReference>
<dbReference type="GO" id="GO:0008270">
    <property type="term" value="F:zinc ion binding"/>
    <property type="evidence" value="ECO:0007669"/>
    <property type="project" value="InterPro"/>
</dbReference>
<dbReference type="InterPro" id="IPR039744">
    <property type="entry name" value="RIbosomal_uS14_euk_arc"/>
</dbReference>
<feature type="compositionally biased region" description="Gly residues" evidence="1">
    <location>
        <begin position="100"/>
        <end position="110"/>
    </location>
</feature>
<dbReference type="SUPFAM" id="SSF54236">
    <property type="entry name" value="Ubiquitin-like"/>
    <property type="match status" value="1"/>
</dbReference>
<proteinExistence type="predicted"/>
<dbReference type="GO" id="GO:0002181">
    <property type="term" value="P:cytoplasmic translation"/>
    <property type="evidence" value="ECO:0007669"/>
    <property type="project" value="TreeGrafter"/>
</dbReference>
<dbReference type="Gene3D" id="3.10.20.90">
    <property type="entry name" value="Phosphatidylinositol 3-kinase Catalytic Subunit, Chain A, domain 1"/>
    <property type="match status" value="1"/>
</dbReference>
<evidence type="ECO:0000256" key="1">
    <source>
        <dbReference type="SAM" id="MobiDB-lite"/>
    </source>
</evidence>
<dbReference type="Proteomes" id="UP000604046">
    <property type="component" value="Unassembled WGS sequence"/>
</dbReference>
<accession>A0A812P2W7</accession>
<name>A0A812P2W7_9DINO</name>
<dbReference type="SMART" id="SM00213">
    <property type="entry name" value="UBQ"/>
    <property type="match status" value="1"/>
</dbReference>
<dbReference type="PROSITE" id="PS50053">
    <property type="entry name" value="UBIQUITIN_2"/>
    <property type="match status" value="1"/>
</dbReference>
<dbReference type="Gene3D" id="4.10.830.10">
    <property type="entry name" value="30s Ribosomal Protein S14, Chain N"/>
    <property type="match status" value="1"/>
</dbReference>
<gene>
    <name evidence="3" type="primary">RPS29</name>
    <name evidence="3" type="ORF">SNAT2548_LOCUS17676</name>
</gene>
<dbReference type="InterPro" id="IPR043140">
    <property type="entry name" value="Ribosomal_uS14_sf"/>
</dbReference>